<dbReference type="AlphaFoldDB" id="A0A1N7GPU9"/>
<dbReference type="OrthoDB" id="163897at2157"/>
<name>A0A1N7GPU9_9EURY</name>
<organism evidence="2 3">
    <name type="scientific">Natronorubrum thiooxidans</name>
    <dbReference type="NCBI Taxonomy" id="308853"/>
    <lineage>
        <taxon>Archaea</taxon>
        <taxon>Methanobacteriati</taxon>
        <taxon>Methanobacteriota</taxon>
        <taxon>Stenosarchaea group</taxon>
        <taxon>Halobacteria</taxon>
        <taxon>Halobacteriales</taxon>
        <taxon>Natrialbaceae</taxon>
        <taxon>Natronorubrum</taxon>
    </lineage>
</organism>
<feature type="transmembrane region" description="Helical" evidence="1">
    <location>
        <begin position="30"/>
        <end position="50"/>
    </location>
</feature>
<keyword evidence="1" id="KW-1133">Transmembrane helix</keyword>
<keyword evidence="1" id="KW-0812">Transmembrane</keyword>
<evidence type="ECO:0000313" key="2">
    <source>
        <dbReference type="EMBL" id="SIS14498.1"/>
    </source>
</evidence>
<dbReference type="Proteomes" id="UP000185936">
    <property type="component" value="Unassembled WGS sequence"/>
</dbReference>
<keyword evidence="1" id="KW-0472">Membrane</keyword>
<dbReference type="EMBL" id="FTNR01000014">
    <property type="protein sequence ID" value="SIS14498.1"/>
    <property type="molecule type" value="Genomic_DNA"/>
</dbReference>
<accession>A0A1N7GPU9</accession>
<dbReference type="RefSeq" id="WP_076610300.1">
    <property type="nucleotide sequence ID" value="NZ_FTNR01000014.1"/>
</dbReference>
<evidence type="ECO:0000313" key="3">
    <source>
        <dbReference type="Proteomes" id="UP000185936"/>
    </source>
</evidence>
<reference evidence="3" key="1">
    <citation type="submission" date="2017-01" db="EMBL/GenBank/DDBJ databases">
        <authorList>
            <person name="Varghese N."/>
            <person name="Submissions S."/>
        </authorList>
    </citation>
    <scope>NUCLEOTIDE SEQUENCE [LARGE SCALE GENOMIC DNA]</scope>
    <source>
        <strain evidence="3">type strain: HArc-</strain>
    </source>
</reference>
<protein>
    <submittedName>
        <fullName evidence="2">SigmaK-factor processing regulatory protein BofA</fullName>
    </submittedName>
</protein>
<evidence type="ECO:0000256" key="1">
    <source>
        <dbReference type="SAM" id="Phobius"/>
    </source>
</evidence>
<sequence length="84" mass="8388">MTGLEILLLILVLVGVLVAAALVRAVSPFIINAVVGLVVLFLAQAVFGFSVALTPIVLGIVALGGLPGSIAVLVLSLLGIAFVP</sequence>
<feature type="transmembrane region" description="Helical" evidence="1">
    <location>
        <begin position="6"/>
        <end position="23"/>
    </location>
</feature>
<dbReference type="Pfam" id="PF07441">
    <property type="entry name" value="BofA"/>
    <property type="match status" value="1"/>
</dbReference>
<feature type="transmembrane region" description="Helical" evidence="1">
    <location>
        <begin position="56"/>
        <end position="83"/>
    </location>
</feature>
<dbReference type="InterPro" id="IPR010001">
    <property type="entry name" value="BofA"/>
</dbReference>
<proteinExistence type="predicted"/>
<gene>
    <name evidence="2" type="ORF">SAMN05421752_11420</name>
</gene>
<keyword evidence="3" id="KW-1185">Reference proteome</keyword>